<protein>
    <submittedName>
        <fullName evidence="4">PHB depolymerase family esterase</fullName>
    </submittedName>
</protein>
<evidence type="ECO:0000256" key="3">
    <source>
        <dbReference type="SAM" id="SignalP"/>
    </source>
</evidence>
<evidence type="ECO:0000256" key="2">
    <source>
        <dbReference type="ARBA" id="ARBA00022801"/>
    </source>
</evidence>
<dbReference type="PANTHER" id="PTHR43037">
    <property type="entry name" value="UNNAMED PRODUCT-RELATED"/>
    <property type="match status" value="1"/>
</dbReference>
<keyword evidence="2" id="KW-0378">Hydrolase</keyword>
<gene>
    <name evidence="4" type="ORF">RPR59_02625</name>
</gene>
<feature type="signal peptide" evidence="3">
    <location>
        <begin position="1"/>
        <end position="31"/>
    </location>
</feature>
<dbReference type="InterPro" id="IPR050955">
    <property type="entry name" value="Plant_Biomass_Hydrol_Est"/>
</dbReference>
<keyword evidence="1 3" id="KW-0732">Signal</keyword>
<dbReference type="PANTHER" id="PTHR43037:SF5">
    <property type="entry name" value="FERULOYL ESTERASE"/>
    <property type="match status" value="1"/>
</dbReference>
<evidence type="ECO:0000256" key="1">
    <source>
        <dbReference type="ARBA" id="ARBA00022729"/>
    </source>
</evidence>
<keyword evidence="5" id="KW-1185">Reference proteome</keyword>
<organism evidence="4 5">
    <name type="scientific">Stakelama saccharophila</name>
    <dbReference type="NCBI Taxonomy" id="3075605"/>
    <lineage>
        <taxon>Bacteria</taxon>
        <taxon>Pseudomonadati</taxon>
        <taxon>Pseudomonadota</taxon>
        <taxon>Alphaproteobacteria</taxon>
        <taxon>Sphingomonadales</taxon>
        <taxon>Sphingomonadaceae</taxon>
        <taxon>Stakelama</taxon>
    </lineage>
</organism>
<dbReference type="RefSeq" id="WP_313916386.1">
    <property type="nucleotide sequence ID" value="NZ_CP135076.1"/>
</dbReference>
<dbReference type="SUPFAM" id="SSF53474">
    <property type="entry name" value="alpha/beta-Hydrolases"/>
    <property type="match status" value="1"/>
</dbReference>
<evidence type="ECO:0000313" key="4">
    <source>
        <dbReference type="EMBL" id="WNO54174.1"/>
    </source>
</evidence>
<feature type="chain" id="PRO_5046055853" evidence="3">
    <location>
        <begin position="32"/>
        <end position="315"/>
    </location>
</feature>
<dbReference type="PROSITE" id="PS51257">
    <property type="entry name" value="PROKAR_LIPOPROTEIN"/>
    <property type="match status" value="1"/>
</dbReference>
<name>A0ABZ0BD11_9SPHN</name>
<accession>A0ABZ0BD11</accession>
<sequence length="315" mass="32558">MPAAPRAAVQRLIAGLAMLVALLAWSPLAAAQGCAMGEPGQTATVPIGDTGRPMLLHLPSGFDGEGAAPLVFLLHGSGGTGAAMLRDSKLAATADAHGFVLAAPDAGIAAGNGFVWNIPGVPTVTGAVPGPGDPDDVAYIRTAIRYLADRGCIDPARVYVTGLSGGGRMTSWLGCVADDRIAAIAPVVGLRAGNPNATDTSRPDPATCRPDEPMPVMAFAGDEDETNPIAGGGAGYWQYSMHAAEQRWAQLNHCAAAPSTRWVRAGVYEERYTDCRGDADVIGRISVGKGHSWVADNEAMWAFFSAYRRDGSDGS</sequence>
<dbReference type="EMBL" id="CP135076">
    <property type="protein sequence ID" value="WNO54174.1"/>
    <property type="molecule type" value="Genomic_DNA"/>
</dbReference>
<proteinExistence type="predicted"/>
<dbReference type="InterPro" id="IPR029058">
    <property type="entry name" value="AB_hydrolase_fold"/>
</dbReference>
<dbReference type="Proteomes" id="UP001302249">
    <property type="component" value="Chromosome"/>
</dbReference>
<dbReference type="Gene3D" id="3.40.50.1820">
    <property type="entry name" value="alpha/beta hydrolase"/>
    <property type="match status" value="1"/>
</dbReference>
<evidence type="ECO:0000313" key="5">
    <source>
        <dbReference type="Proteomes" id="UP001302249"/>
    </source>
</evidence>
<reference evidence="4 5" key="1">
    <citation type="submission" date="2023-09" db="EMBL/GenBank/DDBJ databases">
        <authorList>
            <person name="Rey-Velasco X."/>
        </authorList>
    </citation>
    <scope>NUCLEOTIDE SEQUENCE [LARGE SCALE GENOMIC DNA]</scope>
    <source>
        <strain evidence="4 5">W311</strain>
    </source>
</reference>